<accession>X1AJX9</accession>
<gene>
    <name evidence="1" type="ORF">S01H4_13034</name>
</gene>
<evidence type="ECO:0000313" key="1">
    <source>
        <dbReference type="EMBL" id="GAG69887.1"/>
    </source>
</evidence>
<organism evidence="1">
    <name type="scientific">marine sediment metagenome</name>
    <dbReference type="NCBI Taxonomy" id="412755"/>
    <lineage>
        <taxon>unclassified sequences</taxon>
        <taxon>metagenomes</taxon>
        <taxon>ecological metagenomes</taxon>
    </lineage>
</organism>
<reference evidence="1" key="1">
    <citation type="journal article" date="2014" name="Front. Microbiol.">
        <title>High frequency of phylogenetically diverse reductive dehalogenase-homologous genes in deep subseafloor sedimentary metagenomes.</title>
        <authorList>
            <person name="Kawai M."/>
            <person name="Futagami T."/>
            <person name="Toyoda A."/>
            <person name="Takaki Y."/>
            <person name="Nishi S."/>
            <person name="Hori S."/>
            <person name="Arai W."/>
            <person name="Tsubouchi T."/>
            <person name="Morono Y."/>
            <person name="Uchiyama I."/>
            <person name="Ito T."/>
            <person name="Fujiyama A."/>
            <person name="Inagaki F."/>
            <person name="Takami H."/>
        </authorList>
    </citation>
    <scope>NUCLEOTIDE SEQUENCE</scope>
    <source>
        <strain evidence="1">Expedition CK06-06</strain>
    </source>
</reference>
<proteinExistence type="predicted"/>
<sequence>MSSVTCTLGGQTLSTLLQGVPNVYRHQRKTLADASVQTNTPYGGVERYKGYGVPGSFDLRLKLQAAFGASVPEKLEILQSARESLAFDLAYVNCDSVTLIDRQTVVFIDEMIELLESDVLDASFFDMYLKESYRLMLSNCEAAGSDLGEWDNGEEGNGTVSVETSIFKEGAGCIKNVDAALAALSWLELDVDFHYLIDASPYKWVSTSEEDTTDFKIYIINNKGASFYYSQSEKKHTENLKQQAKEIHNDFIKIISEIEQKGFIYHIEYDEHGKTKYISRIRINVKENLE</sequence>
<comment type="caution">
    <text evidence="1">The sequence shown here is derived from an EMBL/GenBank/DDBJ whole genome shotgun (WGS) entry which is preliminary data.</text>
</comment>
<dbReference type="AlphaFoldDB" id="X1AJX9"/>
<protein>
    <submittedName>
        <fullName evidence="1">Uncharacterized protein</fullName>
    </submittedName>
</protein>
<dbReference type="EMBL" id="BART01005755">
    <property type="protein sequence ID" value="GAG69887.1"/>
    <property type="molecule type" value="Genomic_DNA"/>
</dbReference>
<name>X1AJX9_9ZZZZ</name>